<evidence type="ECO:0000256" key="3">
    <source>
        <dbReference type="ARBA" id="ARBA00016672"/>
    </source>
</evidence>
<comment type="similarity">
    <text evidence="2">Belongs to the eukaryotic RPC9 RNA polymerase subunit family.</text>
</comment>
<dbReference type="AlphaFoldDB" id="A0A0D7ALI1"/>
<keyword evidence="10" id="KW-1185">Reference proteome</keyword>
<evidence type="ECO:0000256" key="7">
    <source>
        <dbReference type="SAM" id="MobiDB-lite"/>
    </source>
</evidence>
<dbReference type="InterPro" id="IPR006590">
    <property type="entry name" value="RNA_pol_Rpb4/RPC9_core"/>
</dbReference>
<sequence length="208" mass="22833">MEVVNARSVLLSNYEVLSLLKELDSDFIAKSKTAQRIKKEDPATRPLIAGGKDPTVVEISENLRTIEVEAIQYLSSSRLATRSETPEGITKLVKELGAYDLTKAEKLQIINLAPTAPVELYVIVEDIEDRLRDGKMEEVLEKVRASLSEPAADASESMRSEAALPAPTTSNVEEHDGWQLGYPDAPMDEFDDTGEGKGVEGDLDVEED</sequence>
<dbReference type="GO" id="GO:0000166">
    <property type="term" value="F:nucleotide binding"/>
    <property type="evidence" value="ECO:0007669"/>
    <property type="project" value="InterPro"/>
</dbReference>
<dbReference type="InterPro" id="IPR010997">
    <property type="entry name" value="HRDC-like_sf"/>
</dbReference>
<proteinExistence type="inferred from homology"/>
<evidence type="ECO:0000313" key="9">
    <source>
        <dbReference type="EMBL" id="KIY52427.1"/>
    </source>
</evidence>
<dbReference type="EMBL" id="KN881643">
    <property type="protein sequence ID" value="KIY52427.1"/>
    <property type="molecule type" value="Genomic_DNA"/>
</dbReference>
<dbReference type="GO" id="GO:0006384">
    <property type="term" value="P:transcription initiation at RNA polymerase III promoter"/>
    <property type="evidence" value="ECO:0007669"/>
    <property type="project" value="InterPro"/>
</dbReference>
<evidence type="ECO:0000256" key="4">
    <source>
        <dbReference type="ARBA" id="ARBA00022478"/>
    </source>
</evidence>
<feature type="region of interest" description="Disordered" evidence="7">
    <location>
        <begin position="147"/>
        <end position="208"/>
    </location>
</feature>
<protein>
    <recommendedName>
        <fullName evidence="3">DNA-directed RNA polymerase III subunit RPC9</fullName>
    </recommendedName>
</protein>
<evidence type="ECO:0000259" key="8">
    <source>
        <dbReference type="SMART" id="SM00657"/>
    </source>
</evidence>
<evidence type="ECO:0000256" key="5">
    <source>
        <dbReference type="ARBA" id="ARBA00023163"/>
    </source>
</evidence>
<dbReference type="GO" id="GO:0005666">
    <property type="term" value="C:RNA polymerase III complex"/>
    <property type="evidence" value="ECO:0007669"/>
    <property type="project" value="InterPro"/>
</dbReference>
<feature type="domain" description="RNA polymerase Rpb4/RPC9 core" evidence="8">
    <location>
        <begin position="1"/>
        <end position="150"/>
    </location>
</feature>
<accession>A0A0D7ALI1</accession>
<keyword evidence="4" id="KW-0240">DNA-directed RNA polymerase</keyword>
<dbReference type="PANTHER" id="PTHR15561">
    <property type="entry name" value="CALCITONIN GENE-RELATED PEPTIDE-RECEPTOR COMPONENT PROTEIN"/>
    <property type="match status" value="1"/>
</dbReference>
<keyword evidence="6" id="KW-0539">Nucleus</keyword>
<gene>
    <name evidence="9" type="ORF">FISHEDRAFT_63798</name>
</gene>
<evidence type="ECO:0000256" key="2">
    <source>
        <dbReference type="ARBA" id="ARBA00006898"/>
    </source>
</evidence>
<dbReference type="Proteomes" id="UP000054144">
    <property type="component" value="Unassembled WGS sequence"/>
</dbReference>
<keyword evidence="5" id="KW-0804">Transcription</keyword>
<dbReference type="SUPFAM" id="SSF47819">
    <property type="entry name" value="HRDC-like"/>
    <property type="match status" value="1"/>
</dbReference>
<dbReference type="Gene3D" id="1.20.1250.40">
    <property type="match status" value="1"/>
</dbReference>
<organism evidence="9 10">
    <name type="scientific">Fistulina hepatica ATCC 64428</name>
    <dbReference type="NCBI Taxonomy" id="1128425"/>
    <lineage>
        <taxon>Eukaryota</taxon>
        <taxon>Fungi</taxon>
        <taxon>Dikarya</taxon>
        <taxon>Basidiomycota</taxon>
        <taxon>Agaricomycotina</taxon>
        <taxon>Agaricomycetes</taxon>
        <taxon>Agaricomycetidae</taxon>
        <taxon>Agaricales</taxon>
        <taxon>Fistulinaceae</taxon>
        <taxon>Fistulina</taxon>
    </lineage>
</organism>
<evidence type="ECO:0000313" key="10">
    <source>
        <dbReference type="Proteomes" id="UP000054144"/>
    </source>
</evidence>
<dbReference type="InterPro" id="IPR005574">
    <property type="entry name" value="Rpb4/RPC9"/>
</dbReference>
<evidence type="ECO:0000256" key="6">
    <source>
        <dbReference type="ARBA" id="ARBA00023242"/>
    </source>
</evidence>
<dbReference type="InterPro" id="IPR038846">
    <property type="entry name" value="RPC9"/>
</dbReference>
<dbReference type="PANTHER" id="PTHR15561:SF0">
    <property type="entry name" value="DNA-DIRECTED RNA POLYMERASE III SUBUNIT RPC9"/>
    <property type="match status" value="1"/>
</dbReference>
<evidence type="ECO:0000256" key="1">
    <source>
        <dbReference type="ARBA" id="ARBA00004123"/>
    </source>
</evidence>
<dbReference type="OrthoDB" id="1746530at2759"/>
<dbReference type="InterPro" id="IPR038324">
    <property type="entry name" value="Rpb4/RPC9_sf"/>
</dbReference>
<comment type="subcellular location">
    <subcellularLocation>
        <location evidence="1">Nucleus</location>
    </subcellularLocation>
</comment>
<name>A0A0D7ALI1_9AGAR</name>
<dbReference type="SMART" id="SM00657">
    <property type="entry name" value="RPOL4c"/>
    <property type="match status" value="1"/>
</dbReference>
<reference evidence="9 10" key="1">
    <citation type="journal article" date="2015" name="Fungal Genet. Biol.">
        <title>Evolution of novel wood decay mechanisms in Agaricales revealed by the genome sequences of Fistulina hepatica and Cylindrobasidium torrendii.</title>
        <authorList>
            <person name="Floudas D."/>
            <person name="Held B.W."/>
            <person name="Riley R."/>
            <person name="Nagy L.G."/>
            <person name="Koehler G."/>
            <person name="Ransdell A.S."/>
            <person name="Younus H."/>
            <person name="Chow J."/>
            <person name="Chiniquy J."/>
            <person name="Lipzen A."/>
            <person name="Tritt A."/>
            <person name="Sun H."/>
            <person name="Haridas S."/>
            <person name="LaButti K."/>
            <person name="Ohm R.A."/>
            <person name="Kues U."/>
            <person name="Blanchette R.A."/>
            <person name="Grigoriev I.V."/>
            <person name="Minto R.E."/>
            <person name="Hibbett D.S."/>
        </authorList>
    </citation>
    <scope>NUCLEOTIDE SEQUENCE [LARGE SCALE GENOMIC DNA]</scope>
    <source>
        <strain evidence="9 10">ATCC 64428</strain>
    </source>
</reference>
<dbReference type="Pfam" id="PF03874">
    <property type="entry name" value="RNA_pol_Rpb4"/>
    <property type="match status" value="1"/>
</dbReference>